<accession>A0A2Z7CWX9</accession>
<protein>
    <submittedName>
        <fullName evidence="1">Alkylated DNA repair protein alkB-like protein</fullName>
    </submittedName>
</protein>
<dbReference type="AlphaFoldDB" id="A0A2Z7CWX9"/>
<dbReference type="EMBL" id="KQ991613">
    <property type="protein sequence ID" value="KZV51501.1"/>
    <property type="molecule type" value="Genomic_DNA"/>
</dbReference>
<evidence type="ECO:0000313" key="2">
    <source>
        <dbReference type="Proteomes" id="UP000250235"/>
    </source>
</evidence>
<dbReference type="Proteomes" id="UP000250235">
    <property type="component" value="Unassembled WGS sequence"/>
</dbReference>
<evidence type="ECO:0000313" key="1">
    <source>
        <dbReference type="EMBL" id="KZV51501.1"/>
    </source>
</evidence>
<name>A0A2Z7CWX9_9LAMI</name>
<gene>
    <name evidence="1" type="ORF">F511_35439</name>
</gene>
<reference evidence="1 2" key="1">
    <citation type="journal article" date="2015" name="Proc. Natl. Acad. Sci. U.S.A.">
        <title>The resurrection genome of Boea hygrometrica: A blueprint for survival of dehydration.</title>
        <authorList>
            <person name="Xiao L."/>
            <person name="Yang G."/>
            <person name="Zhang L."/>
            <person name="Yang X."/>
            <person name="Zhao S."/>
            <person name="Ji Z."/>
            <person name="Zhou Q."/>
            <person name="Hu M."/>
            <person name="Wang Y."/>
            <person name="Chen M."/>
            <person name="Xu Y."/>
            <person name="Jin H."/>
            <person name="Xiao X."/>
            <person name="Hu G."/>
            <person name="Bao F."/>
            <person name="Hu Y."/>
            <person name="Wan P."/>
            <person name="Li L."/>
            <person name="Deng X."/>
            <person name="Kuang T."/>
            <person name="Xiang C."/>
            <person name="Zhu J.K."/>
            <person name="Oliver M.J."/>
            <person name="He Y."/>
        </authorList>
    </citation>
    <scope>NUCLEOTIDE SEQUENCE [LARGE SCALE GENOMIC DNA]</scope>
    <source>
        <strain evidence="2">cv. XS01</strain>
    </source>
</reference>
<sequence length="145" mass="16133">MNACWLSLSNAPAGILQQLIQDNCSYLLVLIITQAICCIFSAKTKRCRIDLLKRHRFAIAKLQVPTAELATSRPRANFSQQSLAAGSIRNTQNAALQLNETTSLHFFDRFPKPAAGHSKLTHLLIQQSSPQNIDHHVSLSRTLSR</sequence>
<organism evidence="1 2">
    <name type="scientific">Dorcoceras hygrometricum</name>
    <dbReference type="NCBI Taxonomy" id="472368"/>
    <lineage>
        <taxon>Eukaryota</taxon>
        <taxon>Viridiplantae</taxon>
        <taxon>Streptophyta</taxon>
        <taxon>Embryophyta</taxon>
        <taxon>Tracheophyta</taxon>
        <taxon>Spermatophyta</taxon>
        <taxon>Magnoliopsida</taxon>
        <taxon>eudicotyledons</taxon>
        <taxon>Gunneridae</taxon>
        <taxon>Pentapetalae</taxon>
        <taxon>asterids</taxon>
        <taxon>lamiids</taxon>
        <taxon>Lamiales</taxon>
        <taxon>Gesneriaceae</taxon>
        <taxon>Didymocarpoideae</taxon>
        <taxon>Trichosporeae</taxon>
        <taxon>Loxocarpinae</taxon>
        <taxon>Dorcoceras</taxon>
    </lineage>
</organism>
<keyword evidence="2" id="KW-1185">Reference proteome</keyword>
<proteinExistence type="predicted"/>